<reference evidence="2 3" key="1">
    <citation type="submission" date="2023-07" db="EMBL/GenBank/DDBJ databases">
        <title>Sorghum-associated microbial communities from plants grown in Nebraska, USA.</title>
        <authorList>
            <person name="Schachtman D."/>
        </authorList>
    </citation>
    <scope>NUCLEOTIDE SEQUENCE [LARGE SCALE GENOMIC DNA]</scope>
    <source>
        <strain evidence="2 3">BE248</strain>
    </source>
</reference>
<dbReference type="Proteomes" id="UP001257739">
    <property type="component" value="Unassembled WGS sequence"/>
</dbReference>
<keyword evidence="1" id="KW-1133">Transmembrane helix</keyword>
<keyword evidence="1" id="KW-0472">Membrane</keyword>
<comment type="caution">
    <text evidence="2">The sequence shown here is derived from an EMBL/GenBank/DDBJ whole genome shotgun (WGS) entry which is preliminary data.</text>
</comment>
<evidence type="ECO:0000313" key="2">
    <source>
        <dbReference type="EMBL" id="MDR7086649.1"/>
    </source>
</evidence>
<feature type="transmembrane region" description="Helical" evidence="1">
    <location>
        <begin position="52"/>
        <end position="76"/>
    </location>
</feature>
<dbReference type="EMBL" id="JAVDWH010000001">
    <property type="protein sequence ID" value="MDR7086649.1"/>
    <property type="molecule type" value="Genomic_DNA"/>
</dbReference>
<keyword evidence="1" id="KW-0812">Transmembrane</keyword>
<proteinExistence type="predicted"/>
<feature type="transmembrane region" description="Helical" evidence="1">
    <location>
        <begin position="88"/>
        <end position="109"/>
    </location>
</feature>
<sequence>MAADFKALDKNVQGALIAGGLATILSFISSYISVSYDGKVAGLDLSYGISAWHSYATLGILLVIAATAILALKAFAADTLPDGVPWNLAAFGAAALGLVLLVLRAFTIGGGGGGISVGPGWSGYALFIAAAALTYFAFGEFKKSGDKLPERKTDTPPAA</sequence>
<evidence type="ECO:0000256" key="1">
    <source>
        <dbReference type="SAM" id="Phobius"/>
    </source>
</evidence>
<name>A0ABU1UN90_9ACTN</name>
<keyword evidence="3" id="KW-1185">Reference proteome</keyword>
<evidence type="ECO:0008006" key="4">
    <source>
        <dbReference type="Google" id="ProtNLM"/>
    </source>
</evidence>
<evidence type="ECO:0000313" key="3">
    <source>
        <dbReference type="Proteomes" id="UP001257739"/>
    </source>
</evidence>
<protein>
    <recommendedName>
        <fullName evidence="4">DUF4383 domain-containing protein</fullName>
    </recommendedName>
</protein>
<organism evidence="2 3">
    <name type="scientific">Aeromicrobium panaciterrae</name>
    <dbReference type="NCBI Taxonomy" id="363861"/>
    <lineage>
        <taxon>Bacteria</taxon>
        <taxon>Bacillati</taxon>
        <taxon>Actinomycetota</taxon>
        <taxon>Actinomycetes</taxon>
        <taxon>Propionibacteriales</taxon>
        <taxon>Nocardioidaceae</taxon>
        <taxon>Aeromicrobium</taxon>
    </lineage>
</organism>
<dbReference type="RefSeq" id="WP_309968904.1">
    <property type="nucleotide sequence ID" value="NZ_JAVDWH010000001.1"/>
</dbReference>
<accession>A0ABU1UN90</accession>
<feature type="transmembrane region" description="Helical" evidence="1">
    <location>
        <begin position="121"/>
        <end position="138"/>
    </location>
</feature>
<feature type="transmembrane region" description="Helical" evidence="1">
    <location>
        <begin position="12"/>
        <end position="32"/>
    </location>
</feature>
<gene>
    <name evidence="2" type="ORF">J2X11_001488</name>
</gene>